<keyword evidence="3" id="KW-0808">Transferase</keyword>
<name>A0A2W7NB47_9RHOB</name>
<dbReference type="Gene3D" id="1.20.1050.10">
    <property type="match status" value="1"/>
</dbReference>
<evidence type="ECO:0000259" key="2">
    <source>
        <dbReference type="PROSITE" id="PS50405"/>
    </source>
</evidence>
<comment type="caution">
    <text evidence="3">The sequence shown here is derived from an EMBL/GenBank/DDBJ whole genome shotgun (WGS) entry which is preliminary data.</text>
</comment>
<dbReference type="PROSITE" id="PS50404">
    <property type="entry name" value="GST_NTER"/>
    <property type="match status" value="1"/>
</dbReference>
<dbReference type="InterPro" id="IPR040079">
    <property type="entry name" value="Glutathione_S-Trfase"/>
</dbReference>
<protein>
    <submittedName>
        <fullName evidence="3">Glutathione S-transferase</fullName>
    </submittedName>
</protein>
<dbReference type="PROSITE" id="PS50405">
    <property type="entry name" value="GST_CTER"/>
    <property type="match status" value="1"/>
</dbReference>
<dbReference type="InterPro" id="IPR036282">
    <property type="entry name" value="Glutathione-S-Trfase_C_sf"/>
</dbReference>
<keyword evidence="4" id="KW-1185">Reference proteome</keyword>
<dbReference type="PANTHER" id="PTHR44051:SF21">
    <property type="entry name" value="GLUTATHIONE S-TRANSFERASE FAMILY PROTEIN"/>
    <property type="match status" value="1"/>
</dbReference>
<accession>A0A2W7NB47</accession>
<dbReference type="Pfam" id="PF00043">
    <property type="entry name" value="GST_C"/>
    <property type="match status" value="1"/>
</dbReference>
<dbReference type="InterPro" id="IPR036249">
    <property type="entry name" value="Thioredoxin-like_sf"/>
</dbReference>
<dbReference type="GO" id="GO:0016740">
    <property type="term" value="F:transferase activity"/>
    <property type="evidence" value="ECO:0007669"/>
    <property type="project" value="UniProtKB-KW"/>
</dbReference>
<feature type="domain" description="GST N-terminal" evidence="1">
    <location>
        <begin position="1"/>
        <end position="79"/>
    </location>
</feature>
<dbReference type="Gene3D" id="3.40.30.10">
    <property type="entry name" value="Glutaredoxin"/>
    <property type="match status" value="1"/>
</dbReference>
<dbReference type="OrthoDB" id="5740960at2"/>
<evidence type="ECO:0000313" key="3">
    <source>
        <dbReference type="EMBL" id="PZX17645.1"/>
    </source>
</evidence>
<sequence>MIVLHHCHQTRSMRTLWLLHELGVEFSLRVRPFDRTLRDPEYLSLNPAGRVPALELDGEVIWETGAITEVLCERYPEIGLGRPPGDIDRPDFLIWVHFAETISQHTANLTQQHLFLYDPSMQSPTVMRLEARRLQKCYAAIEARLSTPVENRDHLLTSGFSAADVSVGQAVYMARHFAPIDEFPQLSRWYAEITERQAFIDSLPPRGAELLYPRDFYPPPEA</sequence>
<dbReference type="InterPro" id="IPR004046">
    <property type="entry name" value="GST_C"/>
</dbReference>
<dbReference type="SUPFAM" id="SSF47616">
    <property type="entry name" value="GST C-terminal domain-like"/>
    <property type="match status" value="1"/>
</dbReference>
<dbReference type="Pfam" id="PF13409">
    <property type="entry name" value="GST_N_2"/>
    <property type="match status" value="1"/>
</dbReference>
<dbReference type="EMBL" id="QKZL01000004">
    <property type="protein sequence ID" value="PZX17645.1"/>
    <property type="molecule type" value="Genomic_DNA"/>
</dbReference>
<dbReference type="CDD" id="cd03046">
    <property type="entry name" value="GST_N_GTT1_like"/>
    <property type="match status" value="1"/>
</dbReference>
<organism evidence="3 4">
    <name type="scientific">Palleronia aestuarii</name>
    <dbReference type="NCBI Taxonomy" id="568105"/>
    <lineage>
        <taxon>Bacteria</taxon>
        <taxon>Pseudomonadati</taxon>
        <taxon>Pseudomonadota</taxon>
        <taxon>Alphaproteobacteria</taxon>
        <taxon>Rhodobacterales</taxon>
        <taxon>Roseobacteraceae</taxon>
        <taxon>Palleronia</taxon>
    </lineage>
</organism>
<dbReference type="SUPFAM" id="SSF52833">
    <property type="entry name" value="Thioredoxin-like"/>
    <property type="match status" value="1"/>
</dbReference>
<dbReference type="PANTHER" id="PTHR44051">
    <property type="entry name" value="GLUTATHIONE S-TRANSFERASE-RELATED"/>
    <property type="match status" value="1"/>
</dbReference>
<dbReference type="InterPro" id="IPR004045">
    <property type="entry name" value="Glutathione_S-Trfase_N"/>
</dbReference>
<evidence type="ECO:0000313" key="4">
    <source>
        <dbReference type="Proteomes" id="UP000248916"/>
    </source>
</evidence>
<dbReference type="InterPro" id="IPR010987">
    <property type="entry name" value="Glutathione-S-Trfase_C-like"/>
</dbReference>
<dbReference type="RefSeq" id="WP_111536532.1">
    <property type="nucleotide sequence ID" value="NZ_QKZL01000004.1"/>
</dbReference>
<gene>
    <name evidence="3" type="ORF">LX81_01370</name>
</gene>
<proteinExistence type="predicted"/>
<feature type="domain" description="GST C-terminal" evidence="2">
    <location>
        <begin position="85"/>
        <end position="216"/>
    </location>
</feature>
<dbReference type="SFLD" id="SFLDS00019">
    <property type="entry name" value="Glutathione_Transferase_(cytos"/>
    <property type="match status" value="1"/>
</dbReference>
<dbReference type="SFLD" id="SFLDG01150">
    <property type="entry name" value="Main.1:_Beta-like"/>
    <property type="match status" value="1"/>
</dbReference>
<reference evidence="3 4" key="1">
    <citation type="submission" date="2018-06" db="EMBL/GenBank/DDBJ databases">
        <title>Genomic Encyclopedia of Archaeal and Bacterial Type Strains, Phase II (KMG-II): from individual species to whole genera.</title>
        <authorList>
            <person name="Goeker M."/>
        </authorList>
    </citation>
    <scope>NUCLEOTIDE SEQUENCE [LARGE SCALE GENOMIC DNA]</scope>
    <source>
        <strain evidence="3 4">DSM 22009</strain>
    </source>
</reference>
<dbReference type="Proteomes" id="UP000248916">
    <property type="component" value="Unassembled WGS sequence"/>
</dbReference>
<dbReference type="AlphaFoldDB" id="A0A2W7NB47"/>
<evidence type="ECO:0000259" key="1">
    <source>
        <dbReference type="PROSITE" id="PS50404"/>
    </source>
</evidence>
<dbReference type="SFLD" id="SFLDG00358">
    <property type="entry name" value="Main_(cytGST)"/>
    <property type="match status" value="1"/>
</dbReference>